<comment type="similarity">
    <text evidence="1">Belongs to the eukaryotic-type primase small subunit family.</text>
</comment>
<evidence type="ECO:0000256" key="2">
    <source>
        <dbReference type="ARBA" id="ARBA00012417"/>
    </source>
</evidence>
<evidence type="ECO:0000256" key="1">
    <source>
        <dbReference type="ARBA" id="ARBA00009762"/>
    </source>
</evidence>
<dbReference type="InterPro" id="IPR044917">
    <property type="entry name" value="PRIMPOL"/>
</dbReference>
<dbReference type="GO" id="GO:0005634">
    <property type="term" value="C:nucleus"/>
    <property type="evidence" value="ECO:0007669"/>
    <property type="project" value="TreeGrafter"/>
</dbReference>
<gene>
    <name evidence="9" type="ORF">CM83_72168</name>
</gene>
<evidence type="ECO:0000256" key="5">
    <source>
        <dbReference type="ARBA" id="ARBA00044677"/>
    </source>
</evidence>
<dbReference type="GO" id="GO:0042276">
    <property type="term" value="P:error-prone translesion synthesis"/>
    <property type="evidence" value="ECO:0007669"/>
    <property type="project" value="InterPro"/>
</dbReference>
<reference evidence="9" key="1">
    <citation type="journal article" date="2014" name="PLoS ONE">
        <title>Transcriptome-Based Identification of ABC Transporters in the Western Tarnished Plant Bug Lygus hesperus.</title>
        <authorList>
            <person name="Hull J.J."/>
            <person name="Chaney K."/>
            <person name="Geib S.M."/>
            <person name="Fabrick J.A."/>
            <person name="Brent C.S."/>
            <person name="Walsh D."/>
            <person name="Lavine L.C."/>
        </authorList>
    </citation>
    <scope>NUCLEOTIDE SEQUENCE</scope>
</reference>
<sequence>MSDLSSQPTRSFYGAGCSLLAKQLQRNAALAKQSVIPFVLKDLLNGPCITWKVFKKQEDALNYAKSAKGSLMTFAFEPQDFSTGRLFLAAHPEVFWHYDSQRSNSERCSYEVITEAAACKLYADLEYDKCSNPHSKGQEMVSIFIDIVCKAIFREWGVRCLREHVLDLDSSTSAKFSRHLIFNLPSACFGNNHHVGIFLKRLCQDVTSSIDMGVVSDSLQGTSLSDLRQLFVLDGKGNQKLFCDLSVYSKNRHFRVYRSTKKGKNAPLLLSADNTFEVSGDLNTFLSSLVTYVSSNCRVLEVKNVEMCSGQKGPRRSIGGAEGAAPSPLPIVDKFINHAVHPGRVQKSYYFASSKVIVYNIVGNRFCGNINREHKSNNVKFVVDLDKYEYYQKCHDFECSGYRSPAKPLPPEVVFQISDSSDLSSPDTLGVFGLTEEEAADVLDVLEAVGSTEFSQFTDEIPKEDVSPKMDVPPEDIFDEDASKTVDSLKPDFQTTETTPLQKFPSFGLSDEAFNSIDY</sequence>
<evidence type="ECO:0000256" key="3">
    <source>
        <dbReference type="ARBA" id="ARBA00022932"/>
    </source>
</evidence>
<dbReference type="EC" id="2.7.7.7" evidence="2"/>
<keyword evidence="3" id="KW-0548">Nucleotidyltransferase</keyword>
<comment type="catalytic activity">
    <reaction evidence="5">
        <text>ssDNA + n NTP = ssDNA/pppN(pN)n-1 hybrid + (n-1) diphosphate.</text>
        <dbReference type="EC" id="2.7.7.102"/>
    </reaction>
</comment>
<evidence type="ECO:0000256" key="6">
    <source>
        <dbReference type="ARBA" id="ARBA00044768"/>
    </source>
</evidence>
<dbReference type="GO" id="GO:0031297">
    <property type="term" value="P:replication fork processing"/>
    <property type="evidence" value="ECO:0007669"/>
    <property type="project" value="TreeGrafter"/>
</dbReference>
<comment type="catalytic activity">
    <reaction evidence="7">
        <text>DNA(n) + a 2'-deoxyribonucleoside 5'-triphosphate = DNA(n+1) + diphosphate</text>
        <dbReference type="Rhea" id="RHEA:22508"/>
        <dbReference type="Rhea" id="RHEA-COMP:17339"/>
        <dbReference type="Rhea" id="RHEA-COMP:17340"/>
        <dbReference type="ChEBI" id="CHEBI:33019"/>
        <dbReference type="ChEBI" id="CHEBI:61560"/>
        <dbReference type="ChEBI" id="CHEBI:173112"/>
        <dbReference type="EC" id="2.7.7.7"/>
    </reaction>
    <physiologicalReaction direction="left-to-right" evidence="7">
        <dbReference type="Rhea" id="RHEA:22509"/>
    </physiologicalReaction>
</comment>
<evidence type="ECO:0000256" key="8">
    <source>
        <dbReference type="SAM" id="MobiDB-lite"/>
    </source>
</evidence>
<dbReference type="EMBL" id="GBHO01024936">
    <property type="protein sequence ID" value="JAG18668.1"/>
    <property type="molecule type" value="Transcribed_RNA"/>
</dbReference>
<proteinExistence type="inferred from homology"/>
<reference evidence="9" key="2">
    <citation type="submission" date="2014-07" db="EMBL/GenBank/DDBJ databases">
        <authorList>
            <person name="Hull J."/>
        </authorList>
    </citation>
    <scope>NUCLEOTIDE SEQUENCE</scope>
</reference>
<protein>
    <recommendedName>
        <fullName evidence="4">DNA-directed primase/polymerase protein</fullName>
        <ecNumber evidence="6">2.7.7.102</ecNumber>
        <ecNumber evidence="2">2.7.7.7</ecNumber>
    </recommendedName>
</protein>
<dbReference type="EC" id="2.7.7.102" evidence="6"/>
<keyword evidence="3" id="KW-0239">DNA-directed DNA polymerase</keyword>
<dbReference type="PANTHER" id="PTHR31399:SF0">
    <property type="entry name" value="DNA-DIRECTED PRIMASE_POLYMERASE PROTEIN"/>
    <property type="match status" value="1"/>
</dbReference>
<accession>A0A0A9XIQ3</accession>
<feature type="region of interest" description="Disordered" evidence="8">
    <location>
        <begin position="460"/>
        <end position="505"/>
    </location>
</feature>
<dbReference type="Pfam" id="PF03121">
    <property type="entry name" value="Herpes_UL52"/>
    <property type="match status" value="1"/>
</dbReference>
<name>A0A0A9XIQ3_LYGHE</name>
<dbReference type="GO" id="GO:0003887">
    <property type="term" value="F:DNA-directed DNA polymerase activity"/>
    <property type="evidence" value="ECO:0007669"/>
    <property type="project" value="UniProtKB-KW"/>
</dbReference>
<evidence type="ECO:0000256" key="4">
    <source>
        <dbReference type="ARBA" id="ARBA00026139"/>
    </source>
</evidence>
<evidence type="ECO:0000256" key="7">
    <source>
        <dbReference type="ARBA" id="ARBA00047303"/>
    </source>
</evidence>
<dbReference type="GO" id="GO:0005759">
    <property type="term" value="C:mitochondrial matrix"/>
    <property type="evidence" value="ECO:0007669"/>
    <property type="project" value="TreeGrafter"/>
</dbReference>
<dbReference type="PANTHER" id="PTHR31399">
    <property type="entry name" value="DNA-DIRECTED PRIMASE / POLYMERASE PROTEIN"/>
    <property type="match status" value="1"/>
</dbReference>
<keyword evidence="3" id="KW-0808">Transferase</keyword>
<dbReference type="AlphaFoldDB" id="A0A0A9XIQ3"/>
<evidence type="ECO:0000313" key="9">
    <source>
        <dbReference type="EMBL" id="JAG18668.1"/>
    </source>
</evidence>
<dbReference type="GO" id="GO:0009411">
    <property type="term" value="P:response to UV"/>
    <property type="evidence" value="ECO:0007669"/>
    <property type="project" value="TreeGrafter"/>
</dbReference>
<dbReference type="GO" id="GO:0006264">
    <property type="term" value="P:mitochondrial DNA replication"/>
    <property type="evidence" value="ECO:0007669"/>
    <property type="project" value="TreeGrafter"/>
</dbReference>
<organism evidence="9">
    <name type="scientific">Lygus hesperus</name>
    <name type="common">Western plant bug</name>
    <dbReference type="NCBI Taxonomy" id="30085"/>
    <lineage>
        <taxon>Eukaryota</taxon>
        <taxon>Metazoa</taxon>
        <taxon>Ecdysozoa</taxon>
        <taxon>Arthropoda</taxon>
        <taxon>Hexapoda</taxon>
        <taxon>Insecta</taxon>
        <taxon>Pterygota</taxon>
        <taxon>Neoptera</taxon>
        <taxon>Paraneoptera</taxon>
        <taxon>Hemiptera</taxon>
        <taxon>Heteroptera</taxon>
        <taxon>Panheteroptera</taxon>
        <taxon>Cimicomorpha</taxon>
        <taxon>Miridae</taxon>
        <taxon>Mirini</taxon>
        <taxon>Lygus</taxon>
    </lineage>
</organism>
<dbReference type="GO" id="GO:0003682">
    <property type="term" value="F:chromatin binding"/>
    <property type="evidence" value="ECO:0007669"/>
    <property type="project" value="TreeGrafter"/>
</dbReference>
<feature type="compositionally biased region" description="Basic and acidic residues" evidence="8">
    <location>
        <begin position="481"/>
        <end position="490"/>
    </location>
</feature>